<dbReference type="EMBL" id="CAJNOE010004940">
    <property type="protein sequence ID" value="CAF1516440.1"/>
    <property type="molecule type" value="Genomic_DNA"/>
</dbReference>
<gene>
    <name evidence="1" type="ORF">IZO911_LOCUS45697</name>
    <name evidence="2" type="ORF">KXQ929_LOCUS51058</name>
</gene>
<evidence type="ECO:0000313" key="1">
    <source>
        <dbReference type="EMBL" id="CAF1516440.1"/>
    </source>
</evidence>
<evidence type="ECO:0000313" key="2">
    <source>
        <dbReference type="EMBL" id="CAF4401646.1"/>
    </source>
</evidence>
<dbReference type="Proteomes" id="UP000663868">
    <property type="component" value="Unassembled WGS sequence"/>
</dbReference>
<proteinExistence type="predicted"/>
<dbReference type="EMBL" id="CAJOBB010024552">
    <property type="protein sequence ID" value="CAF4401646.1"/>
    <property type="molecule type" value="Genomic_DNA"/>
</dbReference>
<accession>A0A815UFU9</accession>
<comment type="caution">
    <text evidence="1">The sequence shown here is derived from an EMBL/GenBank/DDBJ whole genome shotgun (WGS) entry which is preliminary data.</text>
</comment>
<name>A0A815UFU9_9BILA</name>
<dbReference type="AlphaFoldDB" id="A0A815UFU9"/>
<dbReference type="Proteomes" id="UP000663860">
    <property type="component" value="Unassembled WGS sequence"/>
</dbReference>
<protein>
    <submittedName>
        <fullName evidence="1">Uncharacterized protein</fullName>
    </submittedName>
</protein>
<dbReference type="InterPro" id="IPR027417">
    <property type="entry name" value="P-loop_NTPase"/>
</dbReference>
<sequence>MKIYFPQLIGLREKWQKSYGIGDQFEPKVIDLFQAVDNDVKNIFENETYIYSLPYRIGIIAEGSVGKTALMIELANIDKNIFSTVHIDRSTFNYLQFDTYTYRHPQSNKIVPISFIDLQGAMDVKDSESIGSYLIRTDFNTRL</sequence>
<organism evidence="1 3">
    <name type="scientific">Adineta steineri</name>
    <dbReference type="NCBI Taxonomy" id="433720"/>
    <lineage>
        <taxon>Eukaryota</taxon>
        <taxon>Metazoa</taxon>
        <taxon>Spiralia</taxon>
        <taxon>Gnathifera</taxon>
        <taxon>Rotifera</taxon>
        <taxon>Eurotatoria</taxon>
        <taxon>Bdelloidea</taxon>
        <taxon>Adinetida</taxon>
        <taxon>Adinetidae</taxon>
        <taxon>Adineta</taxon>
    </lineage>
</organism>
<reference evidence="1" key="1">
    <citation type="submission" date="2021-02" db="EMBL/GenBank/DDBJ databases">
        <authorList>
            <person name="Nowell W R."/>
        </authorList>
    </citation>
    <scope>NUCLEOTIDE SEQUENCE</scope>
</reference>
<evidence type="ECO:0000313" key="3">
    <source>
        <dbReference type="Proteomes" id="UP000663860"/>
    </source>
</evidence>
<dbReference type="SUPFAM" id="SSF52540">
    <property type="entry name" value="P-loop containing nucleoside triphosphate hydrolases"/>
    <property type="match status" value="1"/>
</dbReference>